<evidence type="ECO:0000313" key="6">
    <source>
        <dbReference type="Proteomes" id="UP000321323"/>
    </source>
</evidence>
<evidence type="ECO:0000259" key="2">
    <source>
        <dbReference type="PROSITE" id="PS50113"/>
    </source>
</evidence>
<reference evidence="5 6" key="1">
    <citation type="journal article" date="2019" name="Int. J. Syst. Evol. Microbiol.">
        <title>The Draft Whole-Genome Sequence of the Antibiotic Producer Empedobacter haloabium ATCC 31962 Provides Indications for Its Taxonomic Reclassification.</title>
        <authorList>
            <person name="Miess H."/>
            <person name="Arlt P."/>
            <person name="Apel A.K."/>
            <person name="Weber T."/>
            <person name="Nieselt K."/>
            <person name="Hanssen F."/>
            <person name="Czemmel S."/>
            <person name="Nahnsen S."/>
            <person name="Gross H."/>
        </authorList>
    </citation>
    <scope>NUCLEOTIDE SEQUENCE [LARGE SCALE GENOMIC DNA]</scope>
    <source>
        <strain evidence="5 6">ATCC 31962</strain>
    </source>
</reference>
<protein>
    <submittedName>
        <fullName evidence="5">EAL domain-containing protein</fullName>
    </submittedName>
</protein>
<dbReference type="SMART" id="SM00091">
    <property type="entry name" value="PAS"/>
    <property type="match status" value="3"/>
</dbReference>
<dbReference type="InterPro" id="IPR052155">
    <property type="entry name" value="Biofilm_reg_signaling"/>
</dbReference>
<dbReference type="SUPFAM" id="SSF141868">
    <property type="entry name" value="EAL domain-like"/>
    <property type="match status" value="1"/>
</dbReference>
<feature type="domain" description="PAC" evidence="2">
    <location>
        <begin position="201"/>
        <end position="254"/>
    </location>
</feature>
<dbReference type="NCBIfam" id="TIGR00229">
    <property type="entry name" value="sensory_box"/>
    <property type="match status" value="3"/>
</dbReference>
<keyword evidence="6" id="KW-1185">Reference proteome</keyword>
<proteinExistence type="predicted"/>
<dbReference type="PROSITE" id="PS50883">
    <property type="entry name" value="EAL"/>
    <property type="match status" value="1"/>
</dbReference>
<dbReference type="Pfam" id="PF00990">
    <property type="entry name" value="GGDEF"/>
    <property type="match status" value="1"/>
</dbReference>
<feature type="domain" description="EAL" evidence="3">
    <location>
        <begin position="664"/>
        <end position="913"/>
    </location>
</feature>
<dbReference type="Pfam" id="PF13426">
    <property type="entry name" value="PAS_9"/>
    <property type="match status" value="1"/>
</dbReference>
<dbReference type="InterPro" id="IPR013656">
    <property type="entry name" value="PAS_4"/>
</dbReference>
<dbReference type="InterPro" id="IPR000014">
    <property type="entry name" value="PAS"/>
</dbReference>
<dbReference type="InterPro" id="IPR000700">
    <property type="entry name" value="PAS-assoc_C"/>
</dbReference>
<feature type="domain" description="GGDEF" evidence="4">
    <location>
        <begin position="523"/>
        <end position="655"/>
    </location>
</feature>
<dbReference type="PROSITE" id="PS50112">
    <property type="entry name" value="PAS"/>
    <property type="match status" value="3"/>
</dbReference>
<gene>
    <name evidence="5" type="ORF">E7V67_014650</name>
</gene>
<dbReference type="Proteomes" id="UP000321323">
    <property type="component" value="Chromosome"/>
</dbReference>
<dbReference type="NCBIfam" id="TIGR00254">
    <property type="entry name" value="GGDEF"/>
    <property type="match status" value="1"/>
</dbReference>
<dbReference type="CDD" id="cd00130">
    <property type="entry name" value="PAS"/>
    <property type="match status" value="3"/>
</dbReference>
<evidence type="ECO:0000259" key="1">
    <source>
        <dbReference type="PROSITE" id="PS50112"/>
    </source>
</evidence>
<dbReference type="PROSITE" id="PS50113">
    <property type="entry name" value="PAC"/>
    <property type="match status" value="1"/>
</dbReference>
<dbReference type="InterPro" id="IPR043128">
    <property type="entry name" value="Rev_trsase/Diguanyl_cyclase"/>
</dbReference>
<dbReference type="Gene3D" id="3.20.20.450">
    <property type="entry name" value="EAL domain"/>
    <property type="match status" value="1"/>
</dbReference>
<dbReference type="SUPFAM" id="SSF55785">
    <property type="entry name" value="PYP-like sensor domain (PAS domain)"/>
    <property type="match status" value="3"/>
</dbReference>
<dbReference type="PANTHER" id="PTHR44757:SF2">
    <property type="entry name" value="BIOFILM ARCHITECTURE MAINTENANCE PROTEIN MBAA"/>
    <property type="match status" value="1"/>
</dbReference>
<dbReference type="Pfam" id="PF08448">
    <property type="entry name" value="PAS_4"/>
    <property type="match status" value="2"/>
</dbReference>
<dbReference type="Gene3D" id="3.30.450.20">
    <property type="entry name" value="PAS domain"/>
    <property type="match status" value="3"/>
</dbReference>
<evidence type="ECO:0000259" key="3">
    <source>
        <dbReference type="PROSITE" id="PS50883"/>
    </source>
</evidence>
<organism evidence="5 6">
    <name type="scientific">[Empedobacter] haloabium</name>
    <dbReference type="NCBI Taxonomy" id="592317"/>
    <lineage>
        <taxon>Bacteria</taxon>
        <taxon>Pseudomonadati</taxon>
        <taxon>Pseudomonadota</taxon>
        <taxon>Betaproteobacteria</taxon>
        <taxon>Burkholderiales</taxon>
        <taxon>Oxalobacteraceae</taxon>
        <taxon>Telluria group</taxon>
        <taxon>Telluria group incertae sedis</taxon>
    </lineage>
</organism>
<dbReference type="InterPro" id="IPR029787">
    <property type="entry name" value="Nucleotide_cyclase"/>
</dbReference>
<dbReference type="SMART" id="SM00086">
    <property type="entry name" value="PAC"/>
    <property type="match status" value="1"/>
</dbReference>
<dbReference type="InterPro" id="IPR000160">
    <property type="entry name" value="GGDEF_dom"/>
</dbReference>
<sequence>MPRPLPLQPSDVSCSAAARTGGPAAHWQADEAGVVRHVLAQPGCLADAMRERSLTDWLTRAHPCAGPVAAAQVAAALARHAPFRVELAVVLDDVTHQVVVAGLPDGAGYRGSVVDVTEARTQLEHALRSEAGHRLLVDNSTDLIAHCGPEGRYVHISPSYERMMGWTPADMVGEPVIDFLHPDDQPPSHAALAAVLAGQQVSIEVRKRTPDGRYVWLGTNAGPVTDPDTGRCLGAVMISRDITREKEMLRQIQAMAEQNTALIENSPDIMLLLCPQGSILHVNQAVRSVLGYEPADVLGKTGMDFIRAEASAATAEKIMELSRRDGNFSTTLGCRHKDGTPVQLAVSMRRPPGSDVIYASARDVTESWHTRLALQKSHEHTRTLLESISDGFFSVNQAWQITYANMRAADFVSVDRDASLGKVLWDIAPELAATEIGARYRQAMAERRSTSFELPYEPMNVWLSERVYAHEDGLSIFFHDITERKLAEARLEQLATRDTLTGLPNRAWINRRVEAMLDQAAAHVPTVFFIDLNRFKAINDSLGHATGDRLLQQVGQRLASCMRPDDEVARLGGDEFVVAARCADRGAAAAIAERLLEVLKTPFLVDGLEMSVGASIGISLADAADASPAQLFQNADTAMYKAKALGNGSYQFFEPEMSTAAKRRLTLELALPRALELGQLEVVYQPRVHLRSLQPCGMEALLRWRHPEYGPVSPLEFIPIAEERGQIEAIGAWVLRQACRFARRVNDAHGLALRVSVNVSARQLRSPDLVGHVQDALAAAGLPADCLELEITESALIEDVAGSAAILRTLKGLGIKLSLDDFGTGYSSLSYLKRFPVDVLKLDRSFLNEDEHDTAFIRALVDMAHVLGLAVVAEGIETEGMLEVLHHARCDEGQGYLIARPLSVADFERFLVG</sequence>
<dbReference type="CDD" id="cd01948">
    <property type="entry name" value="EAL"/>
    <property type="match status" value="1"/>
</dbReference>
<dbReference type="CDD" id="cd01949">
    <property type="entry name" value="GGDEF"/>
    <property type="match status" value="1"/>
</dbReference>
<dbReference type="Pfam" id="PF00563">
    <property type="entry name" value="EAL"/>
    <property type="match status" value="1"/>
</dbReference>
<evidence type="ECO:0000259" key="4">
    <source>
        <dbReference type="PROSITE" id="PS50887"/>
    </source>
</evidence>
<dbReference type="Gene3D" id="3.30.70.270">
    <property type="match status" value="1"/>
</dbReference>
<feature type="domain" description="PAS" evidence="1">
    <location>
        <begin position="377"/>
        <end position="422"/>
    </location>
</feature>
<dbReference type="SUPFAM" id="SSF55073">
    <property type="entry name" value="Nucleotide cyclase"/>
    <property type="match status" value="1"/>
</dbReference>
<accession>A0ABZ1UDM7</accession>
<feature type="domain" description="PAS" evidence="1">
    <location>
        <begin position="129"/>
        <end position="199"/>
    </location>
</feature>
<dbReference type="PROSITE" id="PS50887">
    <property type="entry name" value="GGDEF"/>
    <property type="match status" value="1"/>
</dbReference>
<name>A0ABZ1UDM7_9BURK</name>
<dbReference type="SMART" id="SM00267">
    <property type="entry name" value="GGDEF"/>
    <property type="match status" value="1"/>
</dbReference>
<dbReference type="SMART" id="SM00052">
    <property type="entry name" value="EAL"/>
    <property type="match status" value="1"/>
</dbReference>
<dbReference type="InterPro" id="IPR035919">
    <property type="entry name" value="EAL_sf"/>
</dbReference>
<dbReference type="InterPro" id="IPR001610">
    <property type="entry name" value="PAC"/>
</dbReference>
<dbReference type="InterPro" id="IPR035965">
    <property type="entry name" value="PAS-like_dom_sf"/>
</dbReference>
<evidence type="ECO:0000313" key="5">
    <source>
        <dbReference type="EMBL" id="WUR10961.1"/>
    </source>
</evidence>
<dbReference type="EMBL" id="CP136508">
    <property type="protein sequence ID" value="WUR10961.1"/>
    <property type="molecule type" value="Genomic_DNA"/>
</dbReference>
<dbReference type="PANTHER" id="PTHR44757">
    <property type="entry name" value="DIGUANYLATE CYCLASE DGCP"/>
    <property type="match status" value="1"/>
</dbReference>
<dbReference type="InterPro" id="IPR001633">
    <property type="entry name" value="EAL_dom"/>
</dbReference>
<feature type="domain" description="PAS" evidence="1">
    <location>
        <begin position="255"/>
        <end position="325"/>
    </location>
</feature>